<dbReference type="PANTHER" id="PTHR10361:SF28">
    <property type="entry name" value="P3 PROTEIN-RELATED"/>
    <property type="match status" value="1"/>
</dbReference>
<comment type="subcellular location">
    <subcellularLocation>
        <location evidence="1">Membrane</location>
        <topology evidence="1">Multi-pass membrane protein</topology>
    </subcellularLocation>
</comment>
<feature type="transmembrane region" description="Helical" evidence="6">
    <location>
        <begin position="217"/>
        <end position="234"/>
    </location>
</feature>
<feature type="transmembrane region" description="Helical" evidence="6">
    <location>
        <begin position="34"/>
        <end position="51"/>
    </location>
</feature>
<feature type="transmembrane region" description="Helical" evidence="6">
    <location>
        <begin position="246"/>
        <end position="264"/>
    </location>
</feature>
<feature type="transmembrane region" description="Helical" evidence="6">
    <location>
        <begin position="149"/>
        <end position="169"/>
    </location>
</feature>
<evidence type="ECO:0000256" key="3">
    <source>
        <dbReference type="ARBA" id="ARBA00022989"/>
    </source>
</evidence>
<evidence type="ECO:0000256" key="5">
    <source>
        <dbReference type="SAM" id="MobiDB-lite"/>
    </source>
</evidence>
<feature type="transmembrane region" description="Helical" evidence="6">
    <location>
        <begin position="120"/>
        <end position="143"/>
    </location>
</feature>
<reference evidence="7 8" key="1">
    <citation type="submission" date="2019-05" db="EMBL/GenBank/DDBJ databases">
        <title>Panacibacter sp. strain 17mud1-8 Genome sequencing and assembly.</title>
        <authorList>
            <person name="Chhetri G."/>
        </authorList>
    </citation>
    <scope>NUCLEOTIDE SEQUENCE [LARGE SCALE GENOMIC DNA]</scope>
    <source>
        <strain evidence="7 8">17mud1-8</strain>
    </source>
</reference>
<dbReference type="InterPro" id="IPR002657">
    <property type="entry name" value="BilAc:Na_symport/Acr3"/>
</dbReference>
<dbReference type="RefSeq" id="WP_137262718.1">
    <property type="nucleotide sequence ID" value="NZ_SZQL01000013.1"/>
</dbReference>
<name>A0A4U3KWF2_9BACT</name>
<proteinExistence type="predicted"/>
<dbReference type="Pfam" id="PF01758">
    <property type="entry name" value="SBF"/>
    <property type="match status" value="1"/>
</dbReference>
<evidence type="ECO:0000256" key="1">
    <source>
        <dbReference type="ARBA" id="ARBA00004141"/>
    </source>
</evidence>
<evidence type="ECO:0000256" key="6">
    <source>
        <dbReference type="SAM" id="Phobius"/>
    </source>
</evidence>
<protein>
    <submittedName>
        <fullName evidence="7">Bile acid:sodium symporter family protein</fullName>
    </submittedName>
</protein>
<evidence type="ECO:0000256" key="4">
    <source>
        <dbReference type="ARBA" id="ARBA00023136"/>
    </source>
</evidence>
<accession>A0A4U3KWF2</accession>
<feature type="transmembrane region" description="Helical" evidence="6">
    <location>
        <begin position="7"/>
        <end position="28"/>
    </location>
</feature>
<dbReference type="Proteomes" id="UP000305848">
    <property type="component" value="Unassembled WGS sequence"/>
</dbReference>
<evidence type="ECO:0000313" key="8">
    <source>
        <dbReference type="Proteomes" id="UP000305848"/>
    </source>
</evidence>
<keyword evidence="3 6" id="KW-1133">Transmembrane helix</keyword>
<evidence type="ECO:0000256" key="2">
    <source>
        <dbReference type="ARBA" id="ARBA00022692"/>
    </source>
</evidence>
<organism evidence="7 8">
    <name type="scientific">Ilyomonas limi</name>
    <dbReference type="NCBI Taxonomy" id="2575867"/>
    <lineage>
        <taxon>Bacteria</taxon>
        <taxon>Pseudomonadati</taxon>
        <taxon>Bacteroidota</taxon>
        <taxon>Chitinophagia</taxon>
        <taxon>Chitinophagales</taxon>
        <taxon>Chitinophagaceae</taxon>
        <taxon>Ilyomonas</taxon>
    </lineage>
</organism>
<feature type="transmembrane region" description="Helical" evidence="6">
    <location>
        <begin position="87"/>
        <end position="108"/>
    </location>
</feature>
<gene>
    <name evidence="7" type="ORF">FC093_15480</name>
</gene>
<feature type="transmembrane region" description="Helical" evidence="6">
    <location>
        <begin position="270"/>
        <end position="293"/>
    </location>
</feature>
<dbReference type="PANTHER" id="PTHR10361">
    <property type="entry name" value="SODIUM-BILE ACID COTRANSPORTER"/>
    <property type="match status" value="1"/>
</dbReference>
<keyword evidence="2 6" id="KW-0812">Transmembrane</keyword>
<feature type="transmembrane region" description="Helical" evidence="6">
    <location>
        <begin position="176"/>
        <end position="197"/>
    </location>
</feature>
<feature type="transmembrane region" description="Helical" evidence="6">
    <location>
        <begin position="58"/>
        <end position="75"/>
    </location>
</feature>
<evidence type="ECO:0000313" key="7">
    <source>
        <dbReference type="EMBL" id="TKK66901.1"/>
    </source>
</evidence>
<dbReference type="Gene3D" id="1.20.1530.20">
    <property type="match status" value="1"/>
</dbReference>
<dbReference type="InterPro" id="IPR038770">
    <property type="entry name" value="Na+/solute_symporter_sf"/>
</dbReference>
<sequence length="380" mass="41474">MATAKRSVYSFFYFLAAVLLLVYVVMTISSLHQFSGWLLMLFFVNLAIAFRGNKMLRGLSYTVIILGVVSVAMYYPQYFKTIGNFKLSALIVPLLQIIMFGMGTELSLKDFAQVLRMPKGIIVGIVCHYTIMPLVGFAVASLFNFPSEIAAGIILVGCCPSGLASNVMCYLARANLALSVSVTTVSTLLAPFLTPLLMRLLGGNFVDVHFLDMMWDITKIVIIPIVGGLVFHYLMRGKFNWLDKAMPILSMAGIALILVVITAAGRDNLLQVGVLLVLATFIHNIAGYFLGYWSGRLLKFSEKDCRTIALEVGMQNAGLASGLALTMGKLATAGLAPAIFGPMMNVTGSFLSSWWHNRLPEENTAPTKEEKPEINTAPIS</sequence>
<dbReference type="InterPro" id="IPR004710">
    <property type="entry name" value="Bilac:Na_transpt"/>
</dbReference>
<feature type="region of interest" description="Disordered" evidence="5">
    <location>
        <begin position="361"/>
        <end position="380"/>
    </location>
</feature>
<comment type="caution">
    <text evidence="7">The sequence shown here is derived from an EMBL/GenBank/DDBJ whole genome shotgun (WGS) entry which is preliminary data.</text>
</comment>
<dbReference type="GO" id="GO:0016020">
    <property type="term" value="C:membrane"/>
    <property type="evidence" value="ECO:0007669"/>
    <property type="project" value="UniProtKB-SubCell"/>
</dbReference>
<dbReference type="OrthoDB" id="9806785at2"/>
<keyword evidence="4 6" id="KW-0472">Membrane</keyword>
<dbReference type="AlphaFoldDB" id="A0A4U3KWF2"/>
<keyword evidence="8" id="KW-1185">Reference proteome</keyword>
<dbReference type="EMBL" id="SZQL01000013">
    <property type="protein sequence ID" value="TKK66901.1"/>
    <property type="molecule type" value="Genomic_DNA"/>
</dbReference>